<reference evidence="6" key="2">
    <citation type="journal article" date="2021" name="PeerJ">
        <title>Extensive microbial diversity within the chicken gut microbiome revealed by metagenomics and culture.</title>
        <authorList>
            <person name="Gilroy R."/>
            <person name="Ravi A."/>
            <person name="Getino M."/>
            <person name="Pursley I."/>
            <person name="Horton D.L."/>
            <person name="Alikhan N.F."/>
            <person name="Baker D."/>
            <person name="Gharbi K."/>
            <person name="Hall N."/>
            <person name="Watson M."/>
            <person name="Adriaenssens E.M."/>
            <person name="Foster-Nyarko E."/>
            <person name="Jarju S."/>
            <person name="Secka A."/>
            <person name="Antonio M."/>
            <person name="Oren A."/>
            <person name="Chaudhuri R.R."/>
            <person name="La Ragione R."/>
            <person name="Hildebrand F."/>
            <person name="Pallen M.J."/>
        </authorList>
    </citation>
    <scope>NUCLEOTIDE SEQUENCE</scope>
    <source>
        <strain evidence="6">3924</strain>
    </source>
</reference>
<evidence type="ECO:0000256" key="3">
    <source>
        <dbReference type="ARBA" id="ARBA00023098"/>
    </source>
</evidence>
<proteinExistence type="predicted"/>
<protein>
    <submittedName>
        <fullName evidence="6">Patatin-like phospholipase family protein</fullName>
    </submittedName>
</protein>
<dbReference type="PANTHER" id="PTHR14226:SF29">
    <property type="entry name" value="NEUROPATHY TARGET ESTERASE SWS"/>
    <property type="match status" value="1"/>
</dbReference>
<dbReference type="InterPro" id="IPR050301">
    <property type="entry name" value="NTE"/>
</dbReference>
<dbReference type="AlphaFoldDB" id="A0A940DNJ9"/>
<dbReference type="CDD" id="cd07205">
    <property type="entry name" value="Pat_PNPLA6_PNPLA7_NTE1_like"/>
    <property type="match status" value="1"/>
</dbReference>
<evidence type="ECO:0000256" key="1">
    <source>
        <dbReference type="ARBA" id="ARBA00022801"/>
    </source>
</evidence>
<feature type="active site" description="Nucleophile" evidence="4">
    <location>
        <position position="60"/>
    </location>
</feature>
<evidence type="ECO:0000313" key="6">
    <source>
        <dbReference type="EMBL" id="MBO8440514.1"/>
    </source>
</evidence>
<evidence type="ECO:0000259" key="5">
    <source>
        <dbReference type="PROSITE" id="PS51635"/>
    </source>
</evidence>
<dbReference type="EMBL" id="JADIMV010000133">
    <property type="protein sequence ID" value="MBO8440514.1"/>
    <property type="molecule type" value="Genomic_DNA"/>
</dbReference>
<feature type="short sequence motif" description="GXGXXG" evidence="4">
    <location>
        <begin position="31"/>
        <end position="36"/>
    </location>
</feature>
<dbReference type="SUPFAM" id="SSF52151">
    <property type="entry name" value="FabD/lysophospholipase-like"/>
    <property type="match status" value="1"/>
</dbReference>
<keyword evidence="3 4" id="KW-0443">Lipid metabolism</keyword>
<reference evidence="6" key="1">
    <citation type="submission" date="2020-10" db="EMBL/GenBank/DDBJ databases">
        <authorList>
            <person name="Gilroy R."/>
        </authorList>
    </citation>
    <scope>NUCLEOTIDE SEQUENCE</scope>
    <source>
        <strain evidence="6">3924</strain>
    </source>
</reference>
<dbReference type="InterPro" id="IPR016035">
    <property type="entry name" value="Acyl_Trfase/lysoPLipase"/>
</dbReference>
<dbReference type="GO" id="GO:0016787">
    <property type="term" value="F:hydrolase activity"/>
    <property type="evidence" value="ECO:0007669"/>
    <property type="project" value="UniProtKB-UniRule"/>
</dbReference>
<evidence type="ECO:0000313" key="7">
    <source>
        <dbReference type="Proteomes" id="UP000712007"/>
    </source>
</evidence>
<dbReference type="PANTHER" id="PTHR14226">
    <property type="entry name" value="NEUROPATHY TARGET ESTERASE/SWISS CHEESE D.MELANOGASTER"/>
    <property type="match status" value="1"/>
</dbReference>
<keyword evidence="1 4" id="KW-0378">Hydrolase</keyword>
<accession>A0A940DNJ9</accession>
<organism evidence="6 7">
    <name type="scientific">Candidatus Aphodosoma intestinipullorum</name>
    <dbReference type="NCBI Taxonomy" id="2840674"/>
    <lineage>
        <taxon>Bacteria</taxon>
        <taxon>Pseudomonadati</taxon>
        <taxon>Bacteroidota</taxon>
        <taxon>Bacteroidia</taxon>
        <taxon>Bacteroidales</taxon>
        <taxon>Candidatus Aphodosoma</taxon>
    </lineage>
</organism>
<dbReference type="Pfam" id="PF01734">
    <property type="entry name" value="Patatin"/>
    <property type="match status" value="1"/>
</dbReference>
<dbReference type="InterPro" id="IPR002641">
    <property type="entry name" value="PNPLA_dom"/>
</dbReference>
<feature type="active site" description="Proton acceptor" evidence="4">
    <location>
        <position position="178"/>
    </location>
</feature>
<keyword evidence="2 4" id="KW-0442">Lipid degradation</keyword>
<evidence type="ECO:0000256" key="4">
    <source>
        <dbReference type="PROSITE-ProRule" id="PRU01161"/>
    </source>
</evidence>
<feature type="short sequence motif" description="GXSXG" evidence="4">
    <location>
        <begin position="58"/>
        <end position="62"/>
    </location>
</feature>
<comment type="caution">
    <text evidence="6">The sequence shown here is derived from an EMBL/GenBank/DDBJ whole genome shotgun (WGS) entry which is preliminary data.</text>
</comment>
<dbReference type="GO" id="GO:0016042">
    <property type="term" value="P:lipid catabolic process"/>
    <property type="evidence" value="ECO:0007669"/>
    <property type="project" value="UniProtKB-UniRule"/>
</dbReference>
<dbReference type="PROSITE" id="PS51635">
    <property type="entry name" value="PNPLA"/>
    <property type="match status" value="1"/>
</dbReference>
<name>A0A940DNJ9_9BACT</name>
<feature type="short sequence motif" description="DGA/G" evidence="4">
    <location>
        <begin position="178"/>
        <end position="180"/>
    </location>
</feature>
<dbReference type="Gene3D" id="3.40.1090.10">
    <property type="entry name" value="Cytosolic phospholipase A2 catalytic domain"/>
    <property type="match status" value="1"/>
</dbReference>
<feature type="domain" description="PNPLA" evidence="5">
    <location>
        <begin position="27"/>
        <end position="191"/>
    </location>
</feature>
<dbReference type="Proteomes" id="UP000712007">
    <property type="component" value="Unassembled WGS sequence"/>
</dbReference>
<evidence type="ECO:0000256" key="2">
    <source>
        <dbReference type="ARBA" id="ARBA00022963"/>
    </source>
</evidence>
<gene>
    <name evidence="6" type="ORF">IAC51_07675</name>
</gene>
<sequence>MYRYIFTIIAITMSLSFSFARQPRIGITLSGGGALGYAHIGVLQALEEHGIHPDCISGSSMGAIIGTLYAAGYSPKEMLAIVQKDKLYRINKLLTLQSAFTTTGMSSHKSLHRILLQLIPHNSFDSLPRRLTVCVTNLDSGESEYISSGDSLAEYVVASASIPGIFETRTVGGHTYVDGGVLDNLPVRALRPQCDHIIAVDVLPFVRESRKSTSLDVMLWSIRLMQHSNSIPGRAAADWLIDSYALVEFHEFSFDKYREIYQYGYKAATEYLAAHPELIRRCAR</sequence>